<accession>A0A9P9FVL0</accession>
<evidence type="ECO:0000259" key="10">
    <source>
        <dbReference type="Pfam" id="PF14681"/>
    </source>
</evidence>
<dbReference type="GO" id="GO:0005525">
    <property type="term" value="F:GTP binding"/>
    <property type="evidence" value="ECO:0007669"/>
    <property type="project" value="UniProtKB-KW"/>
</dbReference>
<reference evidence="11" key="1">
    <citation type="journal article" date="2021" name="Nat. Commun.">
        <title>Genetic determinants of endophytism in the Arabidopsis root mycobiome.</title>
        <authorList>
            <person name="Mesny F."/>
            <person name="Miyauchi S."/>
            <person name="Thiergart T."/>
            <person name="Pickel B."/>
            <person name="Atanasova L."/>
            <person name="Karlsson M."/>
            <person name="Huettel B."/>
            <person name="Barry K.W."/>
            <person name="Haridas S."/>
            <person name="Chen C."/>
            <person name="Bauer D."/>
            <person name="Andreopoulos W."/>
            <person name="Pangilinan J."/>
            <person name="LaButti K."/>
            <person name="Riley R."/>
            <person name="Lipzen A."/>
            <person name="Clum A."/>
            <person name="Drula E."/>
            <person name="Henrissat B."/>
            <person name="Kohler A."/>
            <person name="Grigoriev I.V."/>
            <person name="Martin F.M."/>
            <person name="Hacquard S."/>
        </authorList>
    </citation>
    <scope>NUCLEOTIDE SEQUENCE</scope>
    <source>
        <strain evidence="11">MPI-CAGE-AT-0147</strain>
    </source>
</reference>
<keyword evidence="12" id="KW-1185">Reference proteome</keyword>
<keyword evidence="9" id="KW-0342">GTP-binding</keyword>
<evidence type="ECO:0000256" key="7">
    <source>
        <dbReference type="ARBA" id="ARBA00022679"/>
    </source>
</evidence>
<dbReference type="CDD" id="cd06223">
    <property type="entry name" value="PRTases_typeI"/>
    <property type="match status" value="1"/>
</dbReference>
<dbReference type="EC" id="2.4.2.9" evidence="4"/>
<dbReference type="InterPro" id="IPR000836">
    <property type="entry name" value="PRTase_dom"/>
</dbReference>
<dbReference type="EMBL" id="JAGMUV010000001">
    <property type="protein sequence ID" value="KAH7176792.1"/>
    <property type="molecule type" value="Genomic_DNA"/>
</dbReference>
<dbReference type="FunFam" id="3.40.50.2020:FF:000023">
    <property type="entry name" value="Probable uracil phosphoribosyltransferase"/>
    <property type="match status" value="1"/>
</dbReference>
<protein>
    <recommendedName>
        <fullName evidence="4">uracil phosphoribosyltransferase</fullName>
        <ecNumber evidence="4">2.4.2.9</ecNumber>
    </recommendedName>
</protein>
<dbReference type="AlphaFoldDB" id="A0A9P9FVL0"/>
<evidence type="ECO:0000256" key="1">
    <source>
        <dbReference type="ARBA" id="ARBA00001946"/>
    </source>
</evidence>
<evidence type="ECO:0000256" key="6">
    <source>
        <dbReference type="ARBA" id="ARBA00022676"/>
    </source>
</evidence>
<evidence type="ECO:0000256" key="3">
    <source>
        <dbReference type="ARBA" id="ARBA00009516"/>
    </source>
</evidence>
<dbReference type="InterPro" id="IPR029057">
    <property type="entry name" value="PRTase-like"/>
</dbReference>
<dbReference type="OrthoDB" id="106623at2759"/>
<evidence type="ECO:0000256" key="2">
    <source>
        <dbReference type="ARBA" id="ARBA00005180"/>
    </source>
</evidence>
<sequence>MPSSDVPSAQTSTVDAKSNTSRVTVLPQDSYLCTLMTILRNSETDCTKFADVVERVSTLVMAAALNLLPTEALDVKTPTGATFLGAVASTEVCGVSILRAGASMENALRRTHTGPLCYGKILIQRDESTSLPTHLYSKFPQNVTRKVVFILEPMLATGGSACMAVDIIKAAGVPEDQVYFINLVASRKGLDTLSSRFPELKIVTAAVDEELTASNHISPGLGDFGDRFYGTVD</sequence>
<comment type="similarity">
    <text evidence="3">Belongs to the UPRTase family.</text>
</comment>
<dbReference type="Proteomes" id="UP000738349">
    <property type="component" value="Unassembled WGS sequence"/>
</dbReference>
<dbReference type="Pfam" id="PF14681">
    <property type="entry name" value="UPRTase"/>
    <property type="match status" value="1"/>
</dbReference>
<dbReference type="GO" id="GO:0008655">
    <property type="term" value="P:pyrimidine-containing compound salvage"/>
    <property type="evidence" value="ECO:0007669"/>
    <property type="project" value="UniProtKB-ARBA"/>
</dbReference>
<gene>
    <name evidence="11" type="ORF">EDB81DRAFT_675736</name>
</gene>
<dbReference type="GO" id="GO:0004845">
    <property type="term" value="F:uracil phosphoribosyltransferase activity"/>
    <property type="evidence" value="ECO:0007669"/>
    <property type="project" value="UniProtKB-EC"/>
</dbReference>
<dbReference type="Gene3D" id="3.40.50.2020">
    <property type="match status" value="1"/>
</dbReference>
<comment type="caution">
    <text evidence="11">The sequence shown here is derived from an EMBL/GenBank/DDBJ whole genome shotgun (WGS) entry which is preliminary data.</text>
</comment>
<keyword evidence="6 11" id="KW-0328">Glycosyltransferase</keyword>
<keyword evidence="7" id="KW-0808">Transferase</keyword>
<evidence type="ECO:0000256" key="9">
    <source>
        <dbReference type="ARBA" id="ARBA00023134"/>
    </source>
</evidence>
<evidence type="ECO:0000313" key="11">
    <source>
        <dbReference type="EMBL" id="KAH7176792.1"/>
    </source>
</evidence>
<evidence type="ECO:0000256" key="8">
    <source>
        <dbReference type="ARBA" id="ARBA00022741"/>
    </source>
</evidence>
<organism evidence="11 12">
    <name type="scientific">Dactylonectria macrodidyma</name>
    <dbReference type="NCBI Taxonomy" id="307937"/>
    <lineage>
        <taxon>Eukaryota</taxon>
        <taxon>Fungi</taxon>
        <taxon>Dikarya</taxon>
        <taxon>Ascomycota</taxon>
        <taxon>Pezizomycotina</taxon>
        <taxon>Sordariomycetes</taxon>
        <taxon>Hypocreomycetidae</taxon>
        <taxon>Hypocreales</taxon>
        <taxon>Nectriaceae</taxon>
        <taxon>Dactylonectria</taxon>
    </lineage>
</organism>
<dbReference type="SUPFAM" id="SSF53271">
    <property type="entry name" value="PRTase-like"/>
    <property type="match status" value="1"/>
</dbReference>
<proteinExistence type="inferred from homology"/>
<comment type="pathway">
    <text evidence="2">Pyrimidine metabolism; UMP biosynthesis via salvage pathway; UMP from uracil: step 1/1.</text>
</comment>
<keyword evidence="8" id="KW-0547">Nucleotide-binding</keyword>
<feature type="domain" description="Phosphoribosyltransferase" evidence="10">
    <location>
        <begin position="28"/>
        <end position="231"/>
    </location>
</feature>
<keyword evidence="5" id="KW-0021">Allosteric enzyme</keyword>
<evidence type="ECO:0000313" key="12">
    <source>
        <dbReference type="Proteomes" id="UP000738349"/>
    </source>
</evidence>
<evidence type="ECO:0000256" key="4">
    <source>
        <dbReference type="ARBA" id="ARBA00011894"/>
    </source>
</evidence>
<dbReference type="NCBIfam" id="NF001097">
    <property type="entry name" value="PRK00129.1"/>
    <property type="match status" value="1"/>
</dbReference>
<name>A0A9P9FVL0_9HYPO</name>
<comment type="cofactor">
    <cofactor evidence="1">
        <name>Mg(2+)</name>
        <dbReference type="ChEBI" id="CHEBI:18420"/>
    </cofactor>
</comment>
<evidence type="ECO:0000256" key="5">
    <source>
        <dbReference type="ARBA" id="ARBA00022533"/>
    </source>
</evidence>